<accession>D1BSZ1</accession>
<dbReference type="GO" id="GO:0006355">
    <property type="term" value="P:regulation of DNA-templated transcription"/>
    <property type="evidence" value="ECO:0007669"/>
    <property type="project" value="InterPro"/>
</dbReference>
<dbReference type="CDD" id="cd06578">
    <property type="entry name" value="HemD"/>
    <property type="match status" value="1"/>
</dbReference>
<evidence type="ECO:0000256" key="2">
    <source>
        <dbReference type="PROSITE-ProRule" id="PRU01091"/>
    </source>
</evidence>
<dbReference type="GO" id="GO:0004852">
    <property type="term" value="F:uroporphyrinogen-III synthase activity"/>
    <property type="evidence" value="ECO:0007669"/>
    <property type="project" value="InterPro"/>
</dbReference>
<dbReference type="PROSITE" id="PS51755">
    <property type="entry name" value="OMPR_PHOB"/>
    <property type="match status" value="1"/>
</dbReference>
<dbReference type="PANTHER" id="PTHR40082:SF1">
    <property type="entry name" value="BLR5956 PROTEIN"/>
    <property type="match status" value="1"/>
</dbReference>
<evidence type="ECO:0000313" key="4">
    <source>
        <dbReference type="EMBL" id="ACZ30833.1"/>
    </source>
</evidence>
<dbReference type="eggNOG" id="COG0745">
    <property type="taxonomic scope" value="Bacteria"/>
</dbReference>
<dbReference type="Pfam" id="PF02602">
    <property type="entry name" value="HEM4"/>
    <property type="match status" value="1"/>
</dbReference>
<dbReference type="SUPFAM" id="SSF46894">
    <property type="entry name" value="C-terminal effector domain of the bipartite response regulators"/>
    <property type="match status" value="1"/>
</dbReference>
<dbReference type="STRING" id="446471.Xcel_1813"/>
<dbReference type="AlphaFoldDB" id="D1BSZ1"/>
<dbReference type="InterPro" id="IPR039793">
    <property type="entry name" value="UROS/Hem4"/>
</dbReference>
<dbReference type="InterPro" id="IPR036388">
    <property type="entry name" value="WH-like_DNA-bd_sf"/>
</dbReference>
<dbReference type="CDD" id="cd00383">
    <property type="entry name" value="trans_reg_C"/>
    <property type="match status" value="1"/>
</dbReference>
<dbReference type="PANTHER" id="PTHR40082">
    <property type="entry name" value="BLR5956 PROTEIN"/>
    <property type="match status" value="1"/>
</dbReference>
<dbReference type="GO" id="GO:0000160">
    <property type="term" value="P:phosphorelay signal transduction system"/>
    <property type="evidence" value="ECO:0007669"/>
    <property type="project" value="InterPro"/>
</dbReference>
<dbReference type="HOGENOM" id="CLU_011276_9_1_11"/>
<evidence type="ECO:0000313" key="5">
    <source>
        <dbReference type="Proteomes" id="UP000002255"/>
    </source>
</evidence>
<dbReference type="Gene3D" id="3.40.50.10090">
    <property type="match status" value="2"/>
</dbReference>
<keyword evidence="1 2" id="KW-0238">DNA-binding</keyword>
<dbReference type="InterPro" id="IPR036108">
    <property type="entry name" value="4pyrrol_syn_uPrphyn_synt_sf"/>
</dbReference>
<sequence>MTHDAAGTHAPLVAEGRPLTPVMAGATVLITADRRSGELAAALERRGARVRHAPALSIVPHVDDQALIAATRTLLAAPPDVLVATTGVGFRAWVEAADAYGVADELRTALAGTRIVARGPKANGAIQAAGYRADWVAESETSAEVAELLLSEGVAGLHVAVQQHGAGADGLDVVLEKAGARVTNLVVYRWGPPPDPAALADSARAAAAGEIDAVVFTSAPGAEAWLAAVEDAGYGPRVVERFTFGQMVAAAVGPVTARPLQHRGITPLQPERGRLGALVRSLVAHYTHVESVALATVAGPLVVRARVAVLDGRVLPLSPTGVEVLRLLAAAGGAVVSRERVLDVLPGDSRDPHAVEVAIGRVREAVGRRDLIRTVVKRGYRIEKAVESVVENVR</sequence>
<feature type="domain" description="OmpR/PhoB-type" evidence="3">
    <location>
        <begin position="291"/>
        <end position="384"/>
    </location>
</feature>
<dbReference type="InterPro" id="IPR003754">
    <property type="entry name" value="4pyrrol_synth_uPrphyn_synth"/>
</dbReference>
<dbReference type="RefSeq" id="WP_012878575.1">
    <property type="nucleotide sequence ID" value="NC_013530.1"/>
</dbReference>
<dbReference type="Proteomes" id="UP000002255">
    <property type="component" value="Chromosome"/>
</dbReference>
<dbReference type="InterPro" id="IPR016032">
    <property type="entry name" value="Sig_transdc_resp-reg_C-effctor"/>
</dbReference>
<dbReference type="InterPro" id="IPR001867">
    <property type="entry name" value="OmpR/PhoB-type_DNA-bd"/>
</dbReference>
<dbReference type="GO" id="GO:0006780">
    <property type="term" value="P:uroporphyrinogen III biosynthetic process"/>
    <property type="evidence" value="ECO:0007669"/>
    <property type="project" value="InterPro"/>
</dbReference>
<evidence type="ECO:0000256" key="1">
    <source>
        <dbReference type="ARBA" id="ARBA00023125"/>
    </source>
</evidence>
<dbReference type="NCBIfam" id="NF005568">
    <property type="entry name" value="PRK07239.1"/>
    <property type="match status" value="1"/>
</dbReference>
<reference evidence="5" key="1">
    <citation type="submission" date="2009-11" db="EMBL/GenBank/DDBJ databases">
        <title>The complete chromosome of Xylanimonas cellulosilytica DSM 15894.</title>
        <authorList>
            <consortium name="US DOE Joint Genome Institute (JGI-PGF)"/>
            <person name="Lucas S."/>
            <person name="Copeland A."/>
            <person name="Lapidus A."/>
            <person name="Glavina del Rio T."/>
            <person name="Dalin E."/>
            <person name="Tice H."/>
            <person name="Bruce D."/>
            <person name="Goodwin L."/>
            <person name="Pitluck S."/>
            <person name="Kyrpides N."/>
            <person name="Mavromatis K."/>
            <person name="Ivanova N."/>
            <person name="Mikhailova N."/>
            <person name="Foster B."/>
            <person name="Clum A."/>
            <person name="Brettin T."/>
            <person name="Detter J.C."/>
            <person name="Han C."/>
            <person name="Larimer F."/>
            <person name="Land M."/>
            <person name="Hauser L."/>
            <person name="Markowitz V."/>
            <person name="Cheng J.F."/>
            <person name="Hugenholtz P."/>
            <person name="Woyke T."/>
            <person name="Wu D."/>
            <person name="Gehrich-Schroeter G."/>
            <person name="Schneider S."/>
            <person name="Pukall S.R."/>
            <person name="Klenk H.P."/>
            <person name="Eisen J.A."/>
        </authorList>
    </citation>
    <scope>NUCLEOTIDE SEQUENCE [LARGE SCALE GENOMIC DNA]</scope>
    <source>
        <strain evidence="5">DSM 15894 / CECT 5975 / LMG 20990 / XIL07</strain>
    </source>
</reference>
<protein>
    <submittedName>
        <fullName evidence="4">Uroporphyrinogen III synthase HEM4</fullName>
    </submittedName>
</protein>
<gene>
    <name evidence="4" type="ordered locus">Xcel_1813</name>
</gene>
<feature type="DNA-binding region" description="OmpR/PhoB-type" evidence="2">
    <location>
        <begin position="291"/>
        <end position="384"/>
    </location>
</feature>
<proteinExistence type="predicted"/>
<reference evidence="4 5" key="2">
    <citation type="journal article" date="2010" name="Stand. Genomic Sci.">
        <title>Complete genome sequence of Xylanimonas cellulosilytica type strain (XIL07).</title>
        <authorList>
            <person name="Foster B."/>
            <person name="Pukall R."/>
            <person name="Abt B."/>
            <person name="Nolan M."/>
            <person name="Glavina Del Rio T."/>
            <person name="Chen F."/>
            <person name="Lucas S."/>
            <person name="Tice H."/>
            <person name="Pitluck S."/>
            <person name="Cheng J.-F."/>
            <person name="Chertkov O."/>
            <person name="Brettin T."/>
            <person name="Han C."/>
            <person name="Detter J.C."/>
            <person name="Bruce D."/>
            <person name="Goodwin L."/>
            <person name="Ivanova N."/>
            <person name="Mavromatis K."/>
            <person name="Pati A."/>
            <person name="Mikhailova N."/>
            <person name="Chen A."/>
            <person name="Palaniappan K."/>
            <person name="Land M."/>
            <person name="Hauser L."/>
            <person name="Chang Y.-J."/>
            <person name="Jeffries C.D."/>
            <person name="Chain P."/>
            <person name="Rohde M."/>
            <person name="Goeker M."/>
            <person name="Bristow J."/>
            <person name="Eisen J.A."/>
            <person name="Markowitz V."/>
            <person name="Hugenholtz P."/>
            <person name="Kyrpides N.C."/>
            <person name="Klenk H.-P."/>
            <person name="Lapidus A."/>
        </authorList>
    </citation>
    <scope>NUCLEOTIDE SEQUENCE [LARGE SCALE GENOMIC DNA]</scope>
    <source>
        <strain evidence="5">DSM 15894 / CECT 5975 / LMG 20990 / XIL07</strain>
    </source>
</reference>
<dbReference type="KEGG" id="xce:Xcel_1813"/>
<keyword evidence="5" id="KW-1185">Reference proteome</keyword>
<dbReference type="SMART" id="SM00862">
    <property type="entry name" value="Trans_reg_C"/>
    <property type="match status" value="1"/>
</dbReference>
<name>D1BSZ1_XYLCX</name>
<dbReference type="eggNOG" id="COG1587">
    <property type="taxonomic scope" value="Bacteria"/>
</dbReference>
<dbReference type="EMBL" id="CP001821">
    <property type="protein sequence ID" value="ACZ30833.1"/>
    <property type="molecule type" value="Genomic_DNA"/>
</dbReference>
<dbReference type="SUPFAM" id="SSF69618">
    <property type="entry name" value="HemD-like"/>
    <property type="match status" value="1"/>
</dbReference>
<dbReference type="Pfam" id="PF00486">
    <property type="entry name" value="Trans_reg_C"/>
    <property type="match status" value="1"/>
</dbReference>
<evidence type="ECO:0000259" key="3">
    <source>
        <dbReference type="PROSITE" id="PS51755"/>
    </source>
</evidence>
<organism evidence="4 5">
    <name type="scientific">Xylanimonas cellulosilytica (strain DSM 15894 / JCM 12276 / CECT 5975 / KCTC 9989 / LMG 20990 / NBRC 107835 / XIL07)</name>
    <dbReference type="NCBI Taxonomy" id="446471"/>
    <lineage>
        <taxon>Bacteria</taxon>
        <taxon>Bacillati</taxon>
        <taxon>Actinomycetota</taxon>
        <taxon>Actinomycetes</taxon>
        <taxon>Micrococcales</taxon>
        <taxon>Promicromonosporaceae</taxon>
        <taxon>Xylanimonas</taxon>
    </lineage>
</organism>
<dbReference type="GO" id="GO:0003677">
    <property type="term" value="F:DNA binding"/>
    <property type="evidence" value="ECO:0007669"/>
    <property type="project" value="UniProtKB-UniRule"/>
</dbReference>
<dbReference type="Gene3D" id="1.10.10.10">
    <property type="entry name" value="Winged helix-like DNA-binding domain superfamily/Winged helix DNA-binding domain"/>
    <property type="match status" value="1"/>
</dbReference>